<dbReference type="AlphaFoldDB" id="A0A820CXY1"/>
<sequence>MVSTFDGNYSSYWSYSPYAYNNSYDTTSSNSSYCESSMCSTSPRMIMYPTYDQQQPCLYYNGMTYRCPQFTPPSPSIPPIVAFY</sequence>
<evidence type="ECO:0000313" key="5">
    <source>
        <dbReference type="Proteomes" id="UP000663842"/>
    </source>
</evidence>
<dbReference type="Proteomes" id="UP000663866">
    <property type="component" value="Unassembled WGS sequence"/>
</dbReference>
<evidence type="ECO:0000313" key="3">
    <source>
        <dbReference type="EMBL" id="CAF4189097.1"/>
    </source>
</evidence>
<evidence type="ECO:0000313" key="2">
    <source>
        <dbReference type="EMBL" id="CAF2122797.1"/>
    </source>
</evidence>
<comment type="caution">
    <text evidence="4">The sequence shown here is derived from an EMBL/GenBank/DDBJ whole genome shotgun (WGS) entry which is preliminary data.</text>
</comment>
<gene>
    <name evidence="3" type="ORF">OVN521_LOCUS25732</name>
    <name evidence="4" type="ORF">UXM345_LOCUS28803</name>
    <name evidence="2" type="ORF">WKI299_LOCUS24708</name>
    <name evidence="1" type="ORF">XDN619_LOCUS14589</name>
</gene>
<evidence type="ECO:0000313" key="6">
    <source>
        <dbReference type="Proteomes" id="UP000663866"/>
    </source>
</evidence>
<name>A0A820CXY1_9BILA</name>
<proteinExistence type="predicted"/>
<reference evidence="4" key="1">
    <citation type="submission" date="2021-02" db="EMBL/GenBank/DDBJ databases">
        <authorList>
            <person name="Nowell W R."/>
        </authorList>
    </citation>
    <scope>NUCLEOTIDE SEQUENCE</scope>
</reference>
<evidence type="ECO:0000313" key="4">
    <source>
        <dbReference type="EMBL" id="CAF4215503.1"/>
    </source>
</evidence>
<dbReference type="Proteomes" id="UP000663842">
    <property type="component" value="Unassembled WGS sequence"/>
</dbReference>
<evidence type="ECO:0000313" key="1">
    <source>
        <dbReference type="EMBL" id="CAF2080377.1"/>
    </source>
</evidence>
<dbReference type="Proteomes" id="UP000663856">
    <property type="component" value="Unassembled WGS sequence"/>
</dbReference>
<keyword evidence="6" id="KW-1185">Reference proteome</keyword>
<dbReference type="EMBL" id="CAJOBG010006508">
    <property type="protein sequence ID" value="CAF4189097.1"/>
    <property type="molecule type" value="Genomic_DNA"/>
</dbReference>
<accession>A0A820CXY1</accession>
<dbReference type="EMBL" id="CAJNRG010005780">
    <property type="protein sequence ID" value="CAF2080377.1"/>
    <property type="molecule type" value="Genomic_DNA"/>
</dbReference>
<dbReference type="Proteomes" id="UP000663887">
    <property type="component" value="Unassembled WGS sequence"/>
</dbReference>
<dbReference type="EMBL" id="CAJNRF010010650">
    <property type="protein sequence ID" value="CAF2122797.1"/>
    <property type="molecule type" value="Genomic_DNA"/>
</dbReference>
<dbReference type="EMBL" id="CAJOBF010006785">
    <property type="protein sequence ID" value="CAF4215503.1"/>
    <property type="molecule type" value="Genomic_DNA"/>
</dbReference>
<protein>
    <submittedName>
        <fullName evidence="4">Uncharacterized protein</fullName>
    </submittedName>
</protein>
<organism evidence="4 5">
    <name type="scientific">Rotaria magnacalcarata</name>
    <dbReference type="NCBI Taxonomy" id="392030"/>
    <lineage>
        <taxon>Eukaryota</taxon>
        <taxon>Metazoa</taxon>
        <taxon>Spiralia</taxon>
        <taxon>Gnathifera</taxon>
        <taxon>Rotifera</taxon>
        <taxon>Eurotatoria</taxon>
        <taxon>Bdelloidea</taxon>
        <taxon>Philodinida</taxon>
        <taxon>Philodinidae</taxon>
        <taxon>Rotaria</taxon>
    </lineage>
</organism>